<evidence type="ECO:0000256" key="1">
    <source>
        <dbReference type="ARBA" id="ARBA00022630"/>
    </source>
</evidence>
<evidence type="ECO:0000313" key="8">
    <source>
        <dbReference type="EMBL" id="RLN61199.1"/>
    </source>
</evidence>
<dbReference type="GO" id="GO:0004497">
    <property type="term" value="F:monooxygenase activity"/>
    <property type="evidence" value="ECO:0007669"/>
    <property type="project" value="UniProtKB-KW"/>
</dbReference>
<dbReference type="Proteomes" id="UP000284657">
    <property type="component" value="Unassembled WGS sequence"/>
</dbReference>
<feature type="compositionally biased region" description="Basic residues" evidence="5">
    <location>
        <begin position="1"/>
        <end position="12"/>
    </location>
</feature>
<evidence type="ECO:0000313" key="7">
    <source>
        <dbReference type="EMBL" id="RLN48856.1"/>
    </source>
</evidence>
<dbReference type="EMBL" id="MBAD02002247">
    <property type="protein sequence ID" value="RLN48856.1"/>
    <property type="molecule type" value="Genomic_DNA"/>
</dbReference>
<dbReference type="Proteomes" id="UP000277300">
    <property type="component" value="Unassembled WGS sequence"/>
</dbReference>
<dbReference type="PRINTS" id="PR00420">
    <property type="entry name" value="RNGMNOXGNASE"/>
</dbReference>
<evidence type="ECO:0000313" key="10">
    <source>
        <dbReference type="Proteomes" id="UP000284657"/>
    </source>
</evidence>
<proteinExistence type="predicted"/>
<feature type="domain" description="FAD-binding" evidence="6">
    <location>
        <begin position="240"/>
        <end position="450"/>
    </location>
</feature>
<dbReference type="Pfam" id="PF01494">
    <property type="entry name" value="FAD_binding_3"/>
    <property type="match status" value="1"/>
</dbReference>
<name>A0A3F2RNL6_9STRA</name>
<dbReference type="EMBL" id="MBDO02000164">
    <property type="protein sequence ID" value="RLN61199.1"/>
    <property type="molecule type" value="Genomic_DNA"/>
</dbReference>
<keyword evidence="1" id="KW-0285">Flavoprotein</keyword>
<evidence type="ECO:0000256" key="4">
    <source>
        <dbReference type="ARBA" id="ARBA00023033"/>
    </source>
</evidence>
<reference evidence="9 10" key="1">
    <citation type="submission" date="2018-07" db="EMBL/GenBank/DDBJ databases">
        <title>Genome sequencing of oomycete isolates from Chile give support for New Zealand origin for Phytophthora kernoviae and make available the first Nothophytophthora sp. genome.</title>
        <authorList>
            <person name="Studholme D.J."/>
            <person name="Sanfuentes E."/>
            <person name="Panda P."/>
            <person name="Hill R."/>
            <person name="Sambles C."/>
            <person name="Grant M."/>
            <person name="Williams N.M."/>
            <person name="Mcdougal R.L."/>
        </authorList>
    </citation>
    <scope>NUCLEOTIDE SEQUENCE [LARGE SCALE GENOMIC DNA]</scope>
    <source>
        <strain evidence="8">Chile6</strain>
        <strain evidence="7">Chile7</strain>
    </source>
</reference>
<dbReference type="Gene3D" id="3.50.50.60">
    <property type="entry name" value="FAD/NAD(P)-binding domain"/>
    <property type="match status" value="1"/>
</dbReference>
<evidence type="ECO:0000259" key="6">
    <source>
        <dbReference type="Pfam" id="PF01494"/>
    </source>
</evidence>
<evidence type="ECO:0000313" key="9">
    <source>
        <dbReference type="Proteomes" id="UP000277300"/>
    </source>
</evidence>
<accession>A0A3F2RNL6</accession>
<dbReference type="PANTHER" id="PTHR47178">
    <property type="entry name" value="MONOOXYGENASE, FAD-BINDING"/>
    <property type="match status" value="1"/>
</dbReference>
<dbReference type="PANTHER" id="PTHR47178:SF5">
    <property type="entry name" value="FAD-BINDING DOMAIN-CONTAINING PROTEIN"/>
    <property type="match status" value="1"/>
</dbReference>
<dbReference type="OrthoDB" id="655030at2759"/>
<evidence type="ECO:0000256" key="2">
    <source>
        <dbReference type="ARBA" id="ARBA00022827"/>
    </source>
</evidence>
<dbReference type="InterPro" id="IPR036188">
    <property type="entry name" value="FAD/NAD-bd_sf"/>
</dbReference>
<dbReference type="InterPro" id="IPR002938">
    <property type="entry name" value="FAD-bd"/>
</dbReference>
<dbReference type="Pfam" id="PF13450">
    <property type="entry name" value="NAD_binding_8"/>
    <property type="match status" value="1"/>
</dbReference>
<feature type="compositionally biased region" description="Basic and acidic residues" evidence="5">
    <location>
        <begin position="13"/>
        <end position="23"/>
    </location>
</feature>
<evidence type="ECO:0000256" key="3">
    <source>
        <dbReference type="ARBA" id="ARBA00023002"/>
    </source>
</evidence>
<dbReference type="GO" id="GO:0071949">
    <property type="term" value="F:FAD binding"/>
    <property type="evidence" value="ECO:0007669"/>
    <property type="project" value="InterPro"/>
</dbReference>
<dbReference type="SUPFAM" id="SSF51905">
    <property type="entry name" value="FAD/NAD(P)-binding domain"/>
    <property type="match status" value="1"/>
</dbReference>
<dbReference type="AlphaFoldDB" id="A0A3F2RNL6"/>
<protein>
    <recommendedName>
        <fullName evidence="6">FAD-binding domain-containing protein</fullName>
    </recommendedName>
</protein>
<feature type="region of interest" description="Disordered" evidence="5">
    <location>
        <begin position="44"/>
        <end position="79"/>
    </location>
</feature>
<gene>
    <name evidence="7" type="ORF">BBJ29_007122</name>
    <name evidence="8" type="ORF">BBP00_00005532</name>
</gene>
<feature type="compositionally biased region" description="Basic and acidic residues" evidence="5">
    <location>
        <begin position="44"/>
        <end position="58"/>
    </location>
</feature>
<keyword evidence="4" id="KW-0503">Monooxygenase</keyword>
<comment type="caution">
    <text evidence="8">The sequence shown here is derived from an EMBL/GenBank/DDBJ whole genome shotgun (WGS) entry which is preliminary data.</text>
</comment>
<sequence>MGRNRHHHHTRATHFDQRQTRDADENDESKRRKMIRWIRSRFGHVEPEATTRPRERSSLSKSGHSGGNGSFSLASATNTNPQYTPSYRMDYRTHVLIIGAGIGGLCLAQGLKKNGIPFTVFERDPSPNYRTQGYRLRINNDGYEALKTNLSPANFEVFLRATGHFQPQFKYLDAETGGAAPPNAQFSHKSNITKNVFSADRAMLRSLLLTDLNEHEIQYGMAFKCFHVQSNGRVEVLFENDKTVEGSVLVGADGTTSRVRRQYVPRAATLLDTDSGAIYGKTLLTPEIESFFETDSTTMVVSKSPMMSLVMEPRCKVQANLKEFAAISNSELPGLQNYICWVLIARAQHFHRNDDTTVQDLYSMTPTQVANLSNDMTRNWCPQIRAIFEHQSPEWSSFLRISTMSPDIRHWQPSTITLLGDAVHTMAPAGIGCNTALYDAQMLVQYFCEMGVGVEAIAQYEHNMRQYGSEGITISMDAGKMINLPSEVETMGRKIWFQLVYATGTSFGVTKW</sequence>
<feature type="compositionally biased region" description="Polar residues" evidence="5">
    <location>
        <begin position="70"/>
        <end position="79"/>
    </location>
</feature>
<organism evidence="8 9">
    <name type="scientific">Phytophthora kernoviae</name>
    <dbReference type="NCBI Taxonomy" id="325452"/>
    <lineage>
        <taxon>Eukaryota</taxon>
        <taxon>Sar</taxon>
        <taxon>Stramenopiles</taxon>
        <taxon>Oomycota</taxon>
        <taxon>Peronosporomycetes</taxon>
        <taxon>Peronosporales</taxon>
        <taxon>Peronosporaceae</taxon>
        <taxon>Phytophthora</taxon>
    </lineage>
</organism>
<keyword evidence="3" id="KW-0560">Oxidoreductase</keyword>
<evidence type="ECO:0000256" key="5">
    <source>
        <dbReference type="SAM" id="MobiDB-lite"/>
    </source>
</evidence>
<feature type="region of interest" description="Disordered" evidence="5">
    <location>
        <begin position="1"/>
        <end position="30"/>
    </location>
</feature>
<keyword evidence="2" id="KW-0274">FAD</keyword>